<dbReference type="AlphaFoldDB" id="D4GCU4"/>
<dbReference type="STRING" id="706191.PANA_1600"/>
<evidence type="ECO:0000256" key="4">
    <source>
        <dbReference type="ARBA" id="ARBA00023163"/>
    </source>
</evidence>
<dbReference type="FunFam" id="1.10.10.10:FF:000001">
    <property type="entry name" value="LysR family transcriptional regulator"/>
    <property type="match status" value="1"/>
</dbReference>
<dbReference type="eggNOG" id="COG0583">
    <property type="taxonomic scope" value="Bacteria"/>
</dbReference>
<dbReference type="Pfam" id="PF00126">
    <property type="entry name" value="HTH_1"/>
    <property type="match status" value="1"/>
</dbReference>
<keyword evidence="3" id="KW-0238">DNA-binding</keyword>
<evidence type="ECO:0000313" key="6">
    <source>
        <dbReference type="EMBL" id="ADD76767.1"/>
    </source>
</evidence>
<proteinExistence type="inferred from homology"/>
<dbReference type="InterPro" id="IPR036388">
    <property type="entry name" value="WH-like_DNA-bd_sf"/>
</dbReference>
<dbReference type="RefSeq" id="WP_013025483.1">
    <property type="nucleotide sequence ID" value="NC_013956.2"/>
</dbReference>
<evidence type="ECO:0000313" key="7">
    <source>
        <dbReference type="Proteomes" id="UP000001702"/>
    </source>
</evidence>
<dbReference type="SUPFAM" id="SSF53850">
    <property type="entry name" value="Periplasmic binding protein-like II"/>
    <property type="match status" value="1"/>
</dbReference>
<keyword evidence="2" id="KW-0805">Transcription regulation</keyword>
<dbReference type="Pfam" id="PF03466">
    <property type="entry name" value="LysR_substrate"/>
    <property type="match status" value="1"/>
</dbReference>
<dbReference type="EMBL" id="CP001875">
    <property type="protein sequence ID" value="ADD76767.1"/>
    <property type="molecule type" value="Genomic_DNA"/>
</dbReference>
<organism evidence="6 7">
    <name type="scientific">Pantoea ananatis (strain LMG 20103)</name>
    <dbReference type="NCBI Taxonomy" id="706191"/>
    <lineage>
        <taxon>Bacteria</taxon>
        <taxon>Pseudomonadati</taxon>
        <taxon>Pseudomonadota</taxon>
        <taxon>Gammaproteobacteria</taxon>
        <taxon>Enterobacterales</taxon>
        <taxon>Erwiniaceae</taxon>
        <taxon>Pantoea</taxon>
    </lineage>
</organism>
<dbReference type="KEGG" id="pam:PANA_1600"/>
<dbReference type="PANTHER" id="PTHR30537:SF72">
    <property type="entry name" value="LYSR FAMILY TRANSCRIPTIONAL REGULATOR"/>
    <property type="match status" value="1"/>
</dbReference>
<dbReference type="InterPro" id="IPR000847">
    <property type="entry name" value="LysR_HTH_N"/>
</dbReference>
<dbReference type="HOGENOM" id="CLU_039613_16_1_6"/>
<evidence type="ECO:0000259" key="5">
    <source>
        <dbReference type="PROSITE" id="PS50931"/>
    </source>
</evidence>
<keyword evidence="7" id="KW-1185">Reference proteome</keyword>
<keyword evidence="4" id="KW-0804">Transcription</keyword>
<name>D4GCU4_PANAM</name>
<protein>
    <submittedName>
        <fullName evidence="6">YafC</fullName>
    </submittedName>
</protein>
<dbReference type="SUPFAM" id="SSF46785">
    <property type="entry name" value="Winged helix' DNA-binding domain"/>
    <property type="match status" value="1"/>
</dbReference>
<reference evidence="6 7" key="1">
    <citation type="journal article" date="2010" name="J. Bacteriol.">
        <title>Genome sequence of Pantoea ananatis LMG20103, the causative agent of Eucalyptus blight and dieback.</title>
        <authorList>
            <person name="De Maayer P."/>
            <person name="Chan W.Y."/>
            <person name="Venter S.N."/>
            <person name="Toth I.K."/>
            <person name="Birch P.R."/>
            <person name="Joubert F."/>
            <person name="Coutinho T.A."/>
        </authorList>
    </citation>
    <scope>NUCLEOTIDE SEQUENCE [LARGE SCALE GENOMIC DNA]</scope>
    <source>
        <strain evidence="6 7">LMG 20103</strain>
    </source>
</reference>
<dbReference type="InterPro" id="IPR058163">
    <property type="entry name" value="LysR-type_TF_proteobact-type"/>
</dbReference>
<feature type="domain" description="HTH lysR-type" evidence="5">
    <location>
        <begin position="11"/>
        <end position="63"/>
    </location>
</feature>
<evidence type="ECO:0000256" key="2">
    <source>
        <dbReference type="ARBA" id="ARBA00023015"/>
    </source>
</evidence>
<dbReference type="GO" id="GO:0006351">
    <property type="term" value="P:DNA-templated transcription"/>
    <property type="evidence" value="ECO:0007669"/>
    <property type="project" value="TreeGrafter"/>
</dbReference>
<gene>
    <name evidence="6" type="primary">yafC</name>
    <name evidence="6" type="ordered locus">PANA_1600</name>
</gene>
<evidence type="ECO:0000256" key="3">
    <source>
        <dbReference type="ARBA" id="ARBA00023125"/>
    </source>
</evidence>
<accession>D4GCU4</accession>
<dbReference type="InterPro" id="IPR036390">
    <property type="entry name" value="WH_DNA-bd_sf"/>
</dbReference>
<dbReference type="Proteomes" id="UP000001702">
    <property type="component" value="Chromosome"/>
</dbReference>
<dbReference type="Gene3D" id="1.10.10.10">
    <property type="entry name" value="Winged helix-like DNA-binding domain superfamily/Winged helix DNA-binding domain"/>
    <property type="match status" value="1"/>
</dbReference>
<dbReference type="PANTHER" id="PTHR30537">
    <property type="entry name" value="HTH-TYPE TRANSCRIPTIONAL REGULATOR"/>
    <property type="match status" value="1"/>
</dbReference>
<sequence length="287" mass="32262">MSITTEGVTAFRAVIKVAEKQSFKLAAQSMGLTPSAVAKSIQRLEEQLAVQLFIRSTRSVTITEKGRLFLERCRHVMSELEAAEAELNQGKHSPAGLLKVGLPDASELFTESLFAFTEAFPDIQLDIDFSDRFVDIIGEGFDAVIRTGAPVDSRLKYRKLNDFNWMYVASPEYLQTMNEPTEIHELEYHHCLRQRLSHTGRLAPWFRSVDDEYTHAPATLISSKSAFLIDLAVRGKGIAMLPSLSIKKTNCSRGYSGRCWRRLHYPLAQWGFSGLQQNIPSPKSAHL</sequence>
<dbReference type="PROSITE" id="PS50931">
    <property type="entry name" value="HTH_LYSR"/>
    <property type="match status" value="1"/>
</dbReference>
<dbReference type="InterPro" id="IPR005119">
    <property type="entry name" value="LysR_subst-bd"/>
</dbReference>
<comment type="similarity">
    <text evidence="1">Belongs to the LysR transcriptional regulatory family.</text>
</comment>
<evidence type="ECO:0000256" key="1">
    <source>
        <dbReference type="ARBA" id="ARBA00009437"/>
    </source>
</evidence>
<dbReference type="GO" id="GO:0043565">
    <property type="term" value="F:sequence-specific DNA binding"/>
    <property type="evidence" value="ECO:0007669"/>
    <property type="project" value="TreeGrafter"/>
</dbReference>
<dbReference type="GO" id="GO:0003700">
    <property type="term" value="F:DNA-binding transcription factor activity"/>
    <property type="evidence" value="ECO:0007669"/>
    <property type="project" value="InterPro"/>
</dbReference>
<dbReference type="Gene3D" id="3.40.190.290">
    <property type="match status" value="1"/>
</dbReference>